<organism evidence="11 12">
    <name type="scientific">Pseudoclavibacter caeni</name>
    <dbReference type="NCBI Taxonomy" id="908846"/>
    <lineage>
        <taxon>Bacteria</taxon>
        <taxon>Bacillati</taxon>
        <taxon>Actinomycetota</taxon>
        <taxon>Actinomycetes</taxon>
        <taxon>Micrococcales</taxon>
        <taxon>Microbacteriaceae</taxon>
        <taxon>Pseudoclavibacter</taxon>
    </lineage>
</organism>
<evidence type="ECO:0000256" key="8">
    <source>
        <dbReference type="SAM" id="MobiDB-lite"/>
    </source>
</evidence>
<dbReference type="InterPro" id="IPR036388">
    <property type="entry name" value="WH-like_DNA-bd_sf"/>
</dbReference>
<dbReference type="EMBL" id="WBKA01000001">
    <property type="protein sequence ID" value="KAB1633422.1"/>
    <property type="molecule type" value="Genomic_DNA"/>
</dbReference>
<evidence type="ECO:0000313" key="12">
    <source>
        <dbReference type="Proteomes" id="UP000481339"/>
    </source>
</evidence>
<dbReference type="InterPro" id="IPR039420">
    <property type="entry name" value="WalR-like"/>
</dbReference>
<feature type="domain" description="OmpR/PhoB-type" evidence="10">
    <location>
        <begin position="151"/>
        <end position="249"/>
    </location>
</feature>
<dbReference type="Gene3D" id="6.10.250.690">
    <property type="match status" value="1"/>
</dbReference>
<comment type="caution">
    <text evidence="11">The sequence shown here is derived from an EMBL/GenBank/DDBJ whole genome shotgun (WGS) entry which is preliminary data.</text>
</comment>
<evidence type="ECO:0000256" key="6">
    <source>
        <dbReference type="PROSITE-ProRule" id="PRU00169"/>
    </source>
</evidence>
<dbReference type="RefSeq" id="WP_158035201.1">
    <property type="nucleotide sequence ID" value="NZ_BAAAZV010000007.1"/>
</dbReference>
<feature type="modified residue" description="4-aspartylphosphate" evidence="6">
    <location>
        <position position="58"/>
    </location>
</feature>
<dbReference type="Pfam" id="PF00486">
    <property type="entry name" value="Trans_reg_C"/>
    <property type="match status" value="1"/>
</dbReference>
<evidence type="ECO:0000256" key="5">
    <source>
        <dbReference type="ARBA" id="ARBA00023163"/>
    </source>
</evidence>
<dbReference type="SMART" id="SM00448">
    <property type="entry name" value="REC"/>
    <property type="match status" value="1"/>
</dbReference>
<evidence type="ECO:0000259" key="10">
    <source>
        <dbReference type="PROSITE" id="PS51755"/>
    </source>
</evidence>
<evidence type="ECO:0000259" key="9">
    <source>
        <dbReference type="PROSITE" id="PS50110"/>
    </source>
</evidence>
<evidence type="ECO:0000256" key="4">
    <source>
        <dbReference type="ARBA" id="ARBA00023125"/>
    </source>
</evidence>
<evidence type="ECO:0000256" key="2">
    <source>
        <dbReference type="ARBA" id="ARBA00023012"/>
    </source>
</evidence>
<protein>
    <submittedName>
        <fullName evidence="11">Response regulator transcription factor</fullName>
    </submittedName>
</protein>
<dbReference type="SMART" id="SM00862">
    <property type="entry name" value="Trans_reg_C"/>
    <property type="match status" value="1"/>
</dbReference>
<evidence type="ECO:0000256" key="3">
    <source>
        <dbReference type="ARBA" id="ARBA00023015"/>
    </source>
</evidence>
<dbReference type="GO" id="GO:0005829">
    <property type="term" value="C:cytosol"/>
    <property type="evidence" value="ECO:0007669"/>
    <property type="project" value="TreeGrafter"/>
</dbReference>
<reference evidence="11 12" key="1">
    <citation type="submission" date="2019-09" db="EMBL/GenBank/DDBJ databases">
        <title>Phylogeny of genus Pseudoclavibacter and closely related genus.</title>
        <authorList>
            <person name="Li Y."/>
        </authorList>
    </citation>
    <scope>NUCLEOTIDE SEQUENCE [LARGE SCALE GENOMIC DNA]</scope>
    <source>
        <strain evidence="11 12">JCM 16921</strain>
    </source>
</reference>
<sequence length="271" mass="29492">MTASDARPGVLIVDDEPSIRELLSVALRFAGFTPRFAADGDHALAEVARDAPALILLDIMMPGLDGVAVARRLREAGSRVPIIFLTAKDQTRDKVRGLELADDYVTKPFSMDELIARIQAVMRRAALASEPSASPASAPTAAGPAAAQAAAITLRVGRMELDEDRCRISVLGQPLELSPTEYQLLGYLMENANRVVSKQQIMSAVWPPWFSGDASIVETYISSLRRKLSPLTGPHTIRTRRGFGYVLDAEQAASPGTREELERAAREGRRR</sequence>
<dbReference type="Pfam" id="PF00072">
    <property type="entry name" value="Response_reg"/>
    <property type="match status" value="1"/>
</dbReference>
<dbReference type="PANTHER" id="PTHR48111:SF1">
    <property type="entry name" value="TWO-COMPONENT RESPONSE REGULATOR ORR33"/>
    <property type="match status" value="1"/>
</dbReference>
<dbReference type="FunFam" id="3.40.50.2300:FF:000001">
    <property type="entry name" value="DNA-binding response regulator PhoB"/>
    <property type="match status" value="1"/>
</dbReference>
<keyword evidence="3" id="KW-0805">Transcription regulation</keyword>
<dbReference type="InterPro" id="IPR011006">
    <property type="entry name" value="CheY-like_superfamily"/>
</dbReference>
<keyword evidence="1 6" id="KW-0597">Phosphoprotein</keyword>
<keyword evidence="12" id="KW-1185">Reference proteome</keyword>
<keyword evidence="2" id="KW-0902">Two-component regulatory system</keyword>
<dbReference type="PROSITE" id="PS50110">
    <property type="entry name" value="RESPONSE_REGULATORY"/>
    <property type="match status" value="1"/>
</dbReference>
<feature type="region of interest" description="Disordered" evidence="8">
    <location>
        <begin position="251"/>
        <end position="271"/>
    </location>
</feature>
<dbReference type="Gene3D" id="3.40.50.2300">
    <property type="match status" value="1"/>
</dbReference>
<dbReference type="PANTHER" id="PTHR48111">
    <property type="entry name" value="REGULATOR OF RPOS"/>
    <property type="match status" value="1"/>
</dbReference>
<dbReference type="CDD" id="cd17574">
    <property type="entry name" value="REC_OmpR"/>
    <property type="match status" value="1"/>
</dbReference>
<feature type="DNA-binding region" description="OmpR/PhoB-type" evidence="7">
    <location>
        <begin position="151"/>
        <end position="249"/>
    </location>
</feature>
<feature type="compositionally biased region" description="Basic and acidic residues" evidence="8">
    <location>
        <begin position="257"/>
        <end position="271"/>
    </location>
</feature>
<evidence type="ECO:0000256" key="1">
    <source>
        <dbReference type="ARBA" id="ARBA00022553"/>
    </source>
</evidence>
<dbReference type="Gene3D" id="1.10.10.10">
    <property type="entry name" value="Winged helix-like DNA-binding domain superfamily/Winged helix DNA-binding domain"/>
    <property type="match status" value="1"/>
</dbReference>
<dbReference type="Proteomes" id="UP000481339">
    <property type="component" value="Unassembled WGS sequence"/>
</dbReference>
<dbReference type="PROSITE" id="PS51755">
    <property type="entry name" value="OMPR_PHOB"/>
    <property type="match status" value="1"/>
</dbReference>
<dbReference type="SUPFAM" id="SSF52172">
    <property type="entry name" value="CheY-like"/>
    <property type="match status" value="1"/>
</dbReference>
<name>A0A7C8BV18_9MICO</name>
<dbReference type="OrthoDB" id="9812490at2"/>
<dbReference type="GO" id="GO:0000156">
    <property type="term" value="F:phosphorelay response regulator activity"/>
    <property type="evidence" value="ECO:0007669"/>
    <property type="project" value="TreeGrafter"/>
</dbReference>
<keyword evidence="4 7" id="KW-0238">DNA-binding</keyword>
<dbReference type="InterPro" id="IPR001789">
    <property type="entry name" value="Sig_transdc_resp-reg_receiver"/>
</dbReference>
<evidence type="ECO:0000256" key="7">
    <source>
        <dbReference type="PROSITE-ProRule" id="PRU01091"/>
    </source>
</evidence>
<dbReference type="GO" id="GO:0000976">
    <property type="term" value="F:transcription cis-regulatory region binding"/>
    <property type="evidence" value="ECO:0007669"/>
    <property type="project" value="TreeGrafter"/>
</dbReference>
<dbReference type="GO" id="GO:0006355">
    <property type="term" value="P:regulation of DNA-templated transcription"/>
    <property type="evidence" value="ECO:0007669"/>
    <property type="project" value="InterPro"/>
</dbReference>
<gene>
    <name evidence="11" type="ORF">F8O02_00285</name>
</gene>
<proteinExistence type="predicted"/>
<dbReference type="InterPro" id="IPR016032">
    <property type="entry name" value="Sig_transdc_resp-reg_C-effctor"/>
</dbReference>
<feature type="domain" description="Response regulatory" evidence="9">
    <location>
        <begin position="9"/>
        <end position="122"/>
    </location>
</feature>
<accession>A0A7C8BV18</accession>
<keyword evidence="5" id="KW-0804">Transcription</keyword>
<evidence type="ECO:0000313" key="11">
    <source>
        <dbReference type="EMBL" id="KAB1633422.1"/>
    </source>
</evidence>
<dbReference type="SUPFAM" id="SSF46894">
    <property type="entry name" value="C-terminal effector domain of the bipartite response regulators"/>
    <property type="match status" value="1"/>
</dbReference>
<dbReference type="InterPro" id="IPR001867">
    <property type="entry name" value="OmpR/PhoB-type_DNA-bd"/>
</dbReference>
<dbReference type="GO" id="GO:0032993">
    <property type="term" value="C:protein-DNA complex"/>
    <property type="evidence" value="ECO:0007669"/>
    <property type="project" value="TreeGrafter"/>
</dbReference>
<dbReference type="AlphaFoldDB" id="A0A7C8BV18"/>
<dbReference type="CDD" id="cd00383">
    <property type="entry name" value="trans_reg_C"/>
    <property type="match status" value="1"/>
</dbReference>